<evidence type="ECO:0000313" key="2">
    <source>
        <dbReference type="EMBL" id="PWK51882.1"/>
    </source>
</evidence>
<keyword evidence="1" id="KW-0732">Signal</keyword>
<feature type="signal peptide" evidence="1">
    <location>
        <begin position="1"/>
        <end position="22"/>
    </location>
</feature>
<dbReference type="AlphaFoldDB" id="A0A316FUB6"/>
<comment type="caution">
    <text evidence="2">The sequence shown here is derived from an EMBL/GenBank/DDBJ whole genome shotgun (WGS) entry which is preliminary data.</text>
</comment>
<feature type="chain" id="PRO_5016326027" evidence="1">
    <location>
        <begin position="23"/>
        <end position="270"/>
    </location>
</feature>
<evidence type="ECO:0000313" key="3">
    <source>
        <dbReference type="Proteomes" id="UP000245790"/>
    </source>
</evidence>
<dbReference type="EMBL" id="QGGU01000005">
    <property type="protein sequence ID" value="PWK51882.1"/>
    <property type="molecule type" value="Genomic_DNA"/>
</dbReference>
<name>A0A316FUB6_9GAMM</name>
<dbReference type="Proteomes" id="UP000245790">
    <property type="component" value="Unassembled WGS sequence"/>
</dbReference>
<accession>A0A316FUB6</accession>
<dbReference type="RefSeq" id="WP_109763264.1">
    <property type="nucleotide sequence ID" value="NZ_QGGU01000005.1"/>
</dbReference>
<gene>
    <name evidence="2" type="ORF">C8D97_105198</name>
</gene>
<dbReference type="OrthoDB" id="5699594at2"/>
<evidence type="ECO:0000256" key="1">
    <source>
        <dbReference type="SAM" id="SignalP"/>
    </source>
</evidence>
<protein>
    <submittedName>
        <fullName evidence="2">Uncharacterized protein</fullName>
    </submittedName>
</protein>
<keyword evidence="3" id="KW-1185">Reference proteome</keyword>
<proteinExistence type="predicted"/>
<organism evidence="2 3">
    <name type="scientific">Pleionea mediterranea</name>
    <dbReference type="NCBI Taxonomy" id="523701"/>
    <lineage>
        <taxon>Bacteria</taxon>
        <taxon>Pseudomonadati</taxon>
        <taxon>Pseudomonadota</taxon>
        <taxon>Gammaproteobacteria</taxon>
        <taxon>Oceanospirillales</taxon>
        <taxon>Pleioneaceae</taxon>
        <taxon>Pleionea</taxon>
    </lineage>
</organism>
<reference evidence="2 3" key="1">
    <citation type="submission" date="2018-05" db="EMBL/GenBank/DDBJ databases">
        <title>Genomic Encyclopedia of Type Strains, Phase IV (KMG-IV): sequencing the most valuable type-strain genomes for metagenomic binning, comparative biology and taxonomic classification.</title>
        <authorList>
            <person name="Goeker M."/>
        </authorList>
    </citation>
    <scope>NUCLEOTIDE SEQUENCE [LARGE SCALE GENOMIC DNA]</scope>
    <source>
        <strain evidence="2 3">DSM 25350</strain>
    </source>
</reference>
<sequence>MNKWVKTSAIFIVSACSTLAQADVFNYEVFAPSHTATTVYPGLDLNGLEKIVVRAENSDFDPEMKITRLQLAFPNATDLIVNNLTLNSSGTYRGVVNGAWVYKQVAIEVDAPQPITPQSQINVRLFIVEHQSNINHPEMSFGYQILDANGILEDVSPNRLADTNAVTVDNERLILRLFKRAQSSYQGQGFKVETNWLGNGERTLYLPAPFTPEEYHRYNAVGIDIDTFTHPDGLEEHNFQIRYEDEFGTVQTTPLEPLRPYLDTAYPPQQ</sequence>